<name>L9XVY8_9EURY</name>
<accession>L9XVY8</accession>
<keyword evidence="3" id="KW-1185">Reference proteome</keyword>
<organism evidence="2 3">
    <name type="scientific">Natrinema versiforme JCM 10478</name>
    <dbReference type="NCBI Taxonomy" id="1227496"/>
    <lineage>
        <taxon>Archaea</taxon>
        <taxon>Methanobacteriati</taxon>
        <taxon>Methanobacteriota</taxon>
        <taxon>Stenosarchaea group</taxon>
        <taxon>Halobacteria</taxon>
        <taxon>Halobacteriales</taxon>
        <taxon>Natrialbaceae</taxon>
        <taxon>Natrinema</taxon>
    </lineage>
</organism>
<dbReference type="PATRIC" id="fig|1227496.3.peg.2761"/>
<evidence type="ECO:0000256" key="1">
    <source>
        <dbReference type="SAM" id="Phobius"/>
    </source>
</evidence>
<proteinExistence type="predicted"/>
<sequence>MIDTVLHTGSAHPDLLWILVPSFLSFVAGLGAATYADRIRTWVGRENAATAD</sequence>
<keyword evidence="1" id="KW-0472">Membrane</keyword>
<dbReference type="RefSeq" id="WP_006431840.1">
    <property type="nucleotide sequence ID" value="NZ_AOID01000041.1"/>
</dbReference>
<dbReference type="Proteomes" id="UP000011632">
    <property type="component" value="Unassembled WGS sequence"/>
</dbReference>
<dbReference type="AlphaFoldDB" id="L9XVY8"/>
<evidence type="ECO:0000313" key="2">
    <source>
        <dbReference type="EMBL" id="ELY65930.1"/>
    </source>
</evidence>
<keyword evidence="1" id="KW-1133">Transmembrane helix</keyword>
<dbReference type="OrthoDB" id="154701at2157"/>
<reference evidence="2 3" key="1">
    <citation type="journal article" date="2014" name="PLoS Genet.">
        <title>Phylogenetically driven sequencing of extremely halophilic archaea reveals strategies for static and dynamic osmo-response.</title>
        <authorList>
            <person name="Becker E.A."/>
            <person name="Seitzer P.M."/>
            <person name="Tritt A."/>
            <person name="Larsen D."/>
            <person name="Krusor M."/>
            <person name="Yao A.I."/>
            <person name="Wu D."/>
            <person name="Madern D."/>
            <person name="Eisen J.A."/>
            <person name="Darling A.E."/>
            <person name="Facciotti M.T."/>
        </authorList>
    </citation>
    <scope>NUCLEOTIDE SEQUENCE [LARGE SCALE GENOMIC DNA]</scope>
    <source>
        <strain evidence="2 3">JCM 10478</strain>
    </source>
</reference>
<comment type="caution">
    <text evidence="2">The sequence shown here is derived from an EMBL/GenBank/DDBJ whole genome shotgun (WGS) entry which is preliminary data.</text>
</comment>
<feature type="transmembrane region" description="Helical" evidence="1">
    <location>
        <begin position="15"/>
        <end position="36"/>
    </location>
</feature>
<keyword evidence="1" id="KW-0812">Transmembrane</keyword>
<dbReference type="EMBL" id="AOID01000041">
    <property type="protein sequence ID" value="ELY65930.1"/>
    <property type="molecule type" value="Genomic_DNA"/>
</dbReference>
<evidence type="ECO:0000313" key="3">
    <source>
        <dbReference type="Proteomes" id="UP000011632"/>
    </source>
</evidence>
<protein>
    <submittedName>
        <fullName evidence="2">Uncharacterized protein</fullName>
    </submittedName>
</protein>
<gene>
    <name evidence="2" type="ORF">C489_13753</name>
</gene>